<sequence length="327" mass="36665">MIYALRSEPIVLNSTHLGTSTHVSAVQKAHLELKVAMHPAAASCQTFEEQSRAEVGVIQRLFPGNLADSVRVCFVAWLAFVCTMDDILECLSPSDGEAVLYRCIGMLRNNHKTNTNGRVPDTEVERLTRLLYDHSRLHLPADVCDVFFQAICEVFQAHIAEFHFLDGQTDHDLSTYMSIRRQTIALGPFFEVIKYVHLPESWRRKPTWKKLQEEICSTAGLQNDLLGLEKDIENGDGLNSVLVLLRNEGVGNAYDGDPAMFAKCISIIVKMHNESAIRVADCMEELLQPAGNVLPDSVVEVARHLMLVCETHLAWCASAKRYMPRSE</sequence>
<evidence type="ECO:0000313" key="2">
    <source>
        <dbReference type="Proteomes" id="UP001160390"/>
    </source>
</evidence>
<dbReference type="SUPFAM" id="SSF48576">
    <property type="entry name" value="Terpenoid synthases"/>
    <property type="match status" value="1"/>
</dbReference>
<name>A0AA35PUX9_9HYPO</name>
<dbReference type="InterPro" id="IPR008949">
    <property type="entry name" value="Isoprenoid_synthase_dom_sf"/>
</dbReference>
<keyword evidence="2" id="KW-1185">Reference proteome</keyword>
<dbReference type="Pfam" id="PF19086">
    <property type="entry name" value="Terpene_syn_C_2"/>
    <property type="match status" value="1"/>
</dbReference>
<reference evidence="1" key="1">
    <citation type="submission" date="2023-01" db="EMBL/GenBank/DDBJ databases">
        <authorList>
            <person name="Piombo E."/>
        </authorList>
    </citation>
    <scope>NUCLEOTIDE SEQUENCE</scope>
</reference>
<dbReference type="Proteomes" id="UP001160390">
    <property type="component" value="Unassembled WGS sequence"/>
</dbReference>
<gene>
    <name evidence="1" type="ORF">CCHLO57077_00018154</name>
</gene>
<proteinExistence type="predicted"/>
<evidence type="ECO:0000313" key="1">
    <source>
        <dbReference type="EMBL" id="CAI6077357.1"/>
    </source>
</evidence>
<accession>A0AA35PUX9</accession>
<comment type="caution">
    <text evidence="1">The sequence shown here is derived from an EMBL/GenBank/DDBJ whole genome shotgun (WGS) entry which is preliminary data.</text>
</comment>
<protein>
    <submittedName>
        <fullName evidence="1">Uncharacterized protein</fullName>
    </submittedName>
</protein>
<organism evidence="1 2">
    <name type="scientific">Clonostachys chloroleuca</name>
    <dbReference type="NCBI Taxonomy" id="1926264"/>
    <lineage>
        <taxon>Eukaryota</taxon>
        <taxon>Fungi</taxon>
        <taxon>Dikarya</taxon>
        <taxon>Ascomycota</taxon>
        <taxon>Pezizomycotina</taxon>
        <taxon>Sordariomycetes</taxon>
        <taxon>Hypocreomycetidae</taxon>
        <taxon>Hypocreales</taxon>
        <taxon>Bionectriaceae</taxon>
        <taxon>Clonostachys</taxon>
    </lineage>
</organism>
<dbReference type="AlphaFoldDB" id="A0AA35PUX9"/>
<dbReference type="EMBL" id="CABFNP030000670">
    <property type="protein sequence ID" value="CAI6077357.1"/>
    <property type="molecule type" value="Genomic_DNA"/>
</dbReference>
<dbReference type="Gene3D" id="1.10.600.10">
    <property type="entry name" value="Farnesyl Diphosphate Synthase"/>
    <property type="match status" value="1"/>
</dbReference>